<dbReference type="EMBL" id="CAJHNH020001903">
    <property type="protein sequence ID" value="CAG5124895.1"/>
    <property type="molecule type" value="Genomic_DNA"/>
</dbReference>
<evidence type="ECO:0000313" key="12">
    <source>
        <dbReference type="EMBL" id="CAG5124895.1"/>
    </source>
</evidence>
<dbReference type="Gene3D" id="3.40.50.2300">
    <property type="match status" value="2"/>
</dbReference>
<dbReference type="InterPro" id="IPR017978">
    <property type="entry name" value="GPCR_3_C"/>
</dbReference>
<dbReference type="Pfam" id="PF01094">
    <property type="entry name" value="ANF_receptor"/>
    <property type="match status" value="1"/>
</dbReference>
<keyword evidence="9" id="KW-0807">Transducer</keyword>
<evidence type="ECO:0000256" key="9">
    <source>
        <dbReference type="ARBA" id="ARBA00023224"/>
    </source>
</evidence>
<dbReference type="Gene3D" id="2.10.50.30">
    <property type="entry name" value="GPCR, family 3, nine cysteines domain"/>
    <property type="match status" value="1"/>
</dbReference>
<evidence type="ECO:0000259" key="11">
    <source>
        <dbReference type="PROSITE" id="PS50259"/>
    </source>
</evidence>
<evidence type="ECO:0000256" key="3">
    <source>
        <dbReference type="ARBA" id="ARBA00022692"/>
    </source>
</evidence>
<dbReference type="SUPFAM" id="SSF53822">
    <property type="entry name" value="Periplasmic binding protein-like I"/>
    <property type="match status" value="1"/>
</dbReference>
<feature type="transmembrane region" description="Helical" evidence="10">
    <location>
        <begin position="675"/>
        <end position="694"/>
    </location>
</feature>
<dbReference type="PANTHER" id="PTHR24060">
    <property type="entry name" value="METABOTROPIC GLUTAMATE RECEPTOR"/>
    <property type="match status" value="1"/>
</dbReference>
<evidence type="ECO:0000256" key="5">
    <source>
        <dbReference type="ARBA" id="ARBA00023040"/>
    </source>
</evidence>
<dbReference type="GO" id="GO:0004930">
    <property type="term" value="F:G protein-coupled receptor activity"/>
    <property type="evidence" value="ECO:0007669"/>
    <property type="project" value="UniProtKB-KW"/>
</dbReference>
<sequence length="926" mass="103261">MCIFDARDFVVLHLLRIIILSATLSLLTFTSGSTASSSENRYSLKGLNSESYAELGDINIGAFLSVTTYPVGFICSKVIRTEMYILQYMEAIAFAVRLINDDQTLLPNITLGFVMLDYCRTPNTALAQALSFLPIDVVETDSTTCGVPTPGPSDDNPTLVARSNFTSLQETTLGSTVSSNSVSQYDVVGVLGPQGSTSTVPVSILFSVAQIPIVSYMATSDELSSPLLHPYFLRVVPPDKHQVVAMLTFITEKGWSYISVIYGDNSYGDRAYYNIRQLSPEYGICIATAHSVDLKTNFNDILDNLLRYKNARVVILFIETDATLKLMAACDQAGVKNHFIWIGSDSISDKTLVRGQYWDYLHGAFTFMYYSQRVSQFETYFSKLRPGQTTNPWFDAYWEYQTGCQFAEGNCLLQRSIQNFEELKVSSSVSLVIDSVFTFGFAIHKLLNDICPSIVGQEARVCIKGDQLLSYMLNLTFQGFTGKIAFDANGDLIGKYEIRQMSYDNESLADTDTDRRGNLLEIPIAYFESKSGTITYTDRPIFWKHLSLPSSATQLPSEETNDVIPESLCSKPCAVGEFKIQKELPCCWECRKCRDNERLANKNTSCAACFKFTWPDPKTNFTTCTPIPLTSTSISDTFSIIVVCIAVVAIVSQGLTVVTYLYYREHRVIKAASRELSILQMVAIFVGYVTVILLQMTPTNSVCAVIYFMFCLSFTWLYSPMIVKAVRIYRIFSNSSKSNRRPRFVSPQSQLVMAGLLIVVQVCLCVATYVLYRPAAKLTQPIQVEKFVELSCDMTLPGLASFLTYNLFLVSLCSVLAFKTRKLPDNFNESRFTSMCVSTTMVIWLAFVPTYFTASREHIRVLLLSAALLINHSVALVFLFCPKLYAAVYVTSDTVAVSRFHTNNGSSMTTQIPVVSNRVAPANVDS</sequence>
<dbReference type="FunFam" id="3.40.50.2300:FF:000145">
    <property type="entry name" value="Glutamate receptor, metabotropic"/>
    <property type="match status" value="1"/>
</dbReference>
<dbReference type="OrthoDB" id="425344at2759"/>
<dbReference type="InterPro" id="IPR038550">
    <property type="entry name" value="GPCR_3_9-Cys_sf"/>
</dbReference>
<keyword evidence="5" id="KW-0297">G-protein coupled receptor</keyword>
<dbReference type="AlphaFoldDB" id="A0A8S3ZAK4"/>
<comment type="caution">
    <text evidence="12">The sequence shown here is derived from an EMBL/GenBank/DDBJ whole genome shotgun (WGS) entry which is preliminary data.</text>
</comment>
<dbReference type="InterPro" id="IPR050726">
    <property type="entry name" value="mGluR"/>
</dbReference>
<evidence type="ECO:0000256" key="1">
    <source>
        <dbReference type="ARBA" id="ARBA00004651"/>
    </source>
</evidence>
<accession>A0A8S3ZAK4</accession>
<organism evidence="12 13">
    <name type="scientific">Candidula unifasciata</name>
    <dbReference type="NCBI Taxonomy" id="100452"/>
    <lineage>
        <taxon>Eukaryota</taxon>
        <taxon>Metazoa</taxon>
        <taxon>Spiralia</taxon>
        <taxon>Lophotrochozoa</taxon>
        <taxon>Mollusca</taxon>
        <taxon>Gastropoda</taxon>
        <taxon>Heterobranchia</taxon>
        <taxon>Euthyneura</taxon>
        <taxon>Panpulmonata</taxon>
        <taxon>Eupulmonata</taxon>
        <taxon>Stylommatophora</taxon>
        <taxon>Helicina</taxon>
        <taxon>Helicoidea</taxon>
        <taxon>Geomitridae</taxon>
        <taxon>Candidula</taxon>
    </lineage>
</organism>
<dbReference type="PRINTS" id="PR00248">
    <property type="entry name" value="GPCRMGR"/>
</dbReference>
<dbReference type="CDD" id="cd13953">
    <property type="entry name" value="7tm_classC_mGluR-like"/>
    <property type="match status" value="1"/>
</dbReference>
<keyword evidence="6 10" id="KW-0472">Membrane</keyword>
<name>A0A8S3ZAK4_9EUPU</name>
<dbReference type="InterPro" id="IPR001828">
    <property type="entry name" value="ANF_lig-bd_rcpt"/>
</dbReference>
<feature type="transmembrane region" description="Helical" evidence="10">
    <location>
        <begin position="799"/>
        <end position="820"/>
    </location>
</feature>
<evidence type="ECO:0000313" key="13">
    <source>
        <dbReference type="Proteomes" id="UP000678393"/>
    </source>
</evidence>
<evidence type="ECO:0000256" key="6">
    <source>
        <dbReference type="ARBA" id="ARBA00023136"/>
    </source>
</evidence>
<feature type="domain" description="G-protein coupled receptors family 3 profile" evidence="11">
    <location>
        <begin position="638"/>
        <end position="889"/>
    </location>
</feature>
<keyword evidence="7" id="KW-0675">Receptor</keyword>
<evidence type="ECO:0000256" key="7">
    <source>
        <dbReference type="ARBA" id="ARBA00023170"/>
    </source>
</evidence>
<keyword evidence="13" id="KW-1185">Reference proteome</keyword>
<proteinExistence type="predicted"/>
<dbReference type="PROSITE" id="PS50259">
    <property type="entry name" value="G_PROTEIN_RECEP_F3_4"/>
    <property type="match status" value="1"/>
</dbReference>
<evidence type="ECO:0000256" key="8">
    <source>
        <dbReference type="ARBA" id="ARBA00023180"/>
    </source>
</evidence>
<keyword evidence="4 10" id="KW-1133">Transmembrane helix</keyword>
<keyword evidence="2" id="KW-1003">Cell membrane</keyword>
<evidence type="ECO:0000256" key="10">
    <source>
        <dbReference type="SAM" id="Phobius"/>
    </source>
</evidence>
<protein>
    <recommendedName>
        <fullName evidence="11">G-protein coupled receptors family 3 profile domain-containing protein</fullName>
    </recommendedName>
</protein>
<feature type="transmembrane region" description="Helical" evidence="10">
    <location>
        <begin position="832"/>
        <end position="852"/>
    </location>
</feature>
<evidence type="ECO:0000256" key="2">
    <source>
        <dbReference type="ARBA" id="ARBA00022475"/>
    </source>
</evidence>
<dbReference type="Proteomes" id="UP000678393">
    <property type="component" value="Unassembled WGS sequence"/>
</dbReference>
<dbReference type="Pfam" id="PF07562">
    <property type="entry name" value="NCD3G"/>
    <property type="match status" value="1"/>
</dbReference>
<keyword evidence="8" id="KW-0325">Glycoprotein</keyword>
<dbReference type="InterPro" id="IPR028082">
    <property type="entry name" value="Peripla_BP_I"/>
</dbReference>
<evidence type="ECO:0000256" key="4">
    <source>
        <dbReference type="ARBA" id="ARBA00022989"/>
    </source>
</evidence>
<feature type="transmembrane region" description="Helical" evidence="10">
    <location>
        <begin position="858"/>
        <end position="881"/>
    </location>
</feature>
<dbReference type="Pfam" id="PF00003">
    <property type="entry name" value="7tm_3"/>
    <property type="match status" value="1"/>
</dbReference>
<feature type="transmembrane region" description="Helical" evidence="10">
    <location>
        <begin position="706"/>
        <end position="729"/>
    </location>
</feature>
<keyword evidence="3 10" id="KW-0812">Transmembrane</keyword>
<dbReference type="InterPro" id="IPR000337">
    <property type="entry name" value="GPCR_3"/>
</dbReference>
<feature type="transmembrane region" description="Helical" evidence="10">
    <location>
        <begin position="638"/>
        <end position="663"/>
    </location>
</feature>
<feature type="transmembrane region" description="Helical" evidence="10">
    <location>
        <begin position="750"/>
        <end position="772"/>
    </location>
</feature>
<gene>
    <name evidence="12" type="ORF">CUNI_LOCUS10453</name>
</gene>
<reference evidence="12" key="1">
    <citation type="submission" date="2021-04" db="EMBL/GenBank/DDBJ databases">
        <authorList>
            <consortium name="Molecular Ecology Group"/>
        </authorList>
    </citation>
    <scope>NUCLEOTIDE SEQUENCE</scope>
</reference>
<dbReference type="InterPro" id="IPR011500">
    <property type="entry name" value="GPCR_3_9-Cys_dom"/>
</dbReference>
<dbReference type="GO" id="GO:0005886">
    <property type="term" value="C:plasma membrane"/>
    <property type="evidence" value="ECO:0007669"/>
    <property type="project" value="UniProtKB-SubCell"/>
</dbReference>
<comment type="subcellular location">
    <subcellularLocation>
        <location evidence="1">Cell membrane</location>
        <topology evidence="1">Multi-pass membrane protein</topology>
    </subcellularLocation>
</comment>